<keyword evidence="2" id="KW-1185">Reference proteome</keyword>
<accession>A0AAE0BRP5</accession>
<dbReference type="Proteomes" id="UP001190700">
    <property type="component" value="Unassembled WGS sequence"/>
</dbReference>
<protein>
    <submittedName>
        <fullName evidence="1">Uncharacterized protein</fullName>
    </submittedName>
</protein>
<dbReference type="EMBL" id="LGRX02033523">
    <property type="protein sequence ID" value="KAK3240884.1"/>
    <property type="molecule type" value="Genomic_DNA"/>
</dbReference>
<comment type="caution">
    <text evidence="1">The sequence shown here is derived from an EMBL/GenBank/DDBJ whole genome shotgun (WGS) entry which is preliminary data.</text>
</comment>
<reference evidence="1 2" key="1">
    <citation type="journal article" date="2015" name="Genome Biol. Evol.">
        <title>Comparative Genomics of a Bacterivorous Green Alga Reveals Evolutionary Causalities and Consequences of Phago-Mixotrophic Mode of Nutrition.</title>
        <authorList>
            <person name="Burns J.A."/>
            <person name="Paasch A."/>
            <person name="Narechania A."/>
            <person name="Kim E."/>
        </authorList>
    </citation>
    <scope>NUCLEOTIDE SEQUENCE [LARGE SCALE GENOMIC DNA]</scope>
    <source>
        <strain evidence="1 2">PLY_AMNH</strain>
    </source>
</reference>
<sequence>MYLPDFDKAYVWIGFRQKVTDKRHLLENFERGVNYTTELDNVDMDSTDATHRHRTSEPIMLTADYFYRRICMTANTAQDNRVRKCYLERERRLRDGDVAIAGQVIQNYDVKTTVKTDVSLKTKEVGANGTPAWVGIWRDARTKHMVASKSMVAMLLKAEGATGDLRAYHAGGRECA</sequence>
<gene>
    <name evidence="1" type="ORF">CYMTET_49308</name>
</gene>
<name>A0AAE0BRP5_9CHLO</name>
<evidence type="ECO:0000313" key="2">
    <source>
        <dbReference type="Proteomes" id="UP001190700"/>
    </source>
</evidence>
<organism evidence="1 2">
    <name type="scientific">Cymbomonas tetramitiformis</name>
    <dbReference type="NCBI Taxonomy" id="36881"/>
    <lineage>
        <taxon>Eukaryota</taxon>
        <taxon>Viridiplantae</taxon>
        <taxon>Chlorophyta</taxon>
        <taxon>Pyramimonadophyceae</taxon>
        <taxon>Pyramimonadales</taxon>
        <taxon>Pyramimonadaceae</taxon>
        <taxon>Cymbomonas</taxon>
    </lineage>
</organism>
<evidence type="ECO:0000313" key="1">
    <source>
        <dbReference type="EMBL" id="KAK3240884.1"/>
    </source>
</evidence>
<proteinExistence type="predicted"/>
<dbReference type="AlphaFoldDB" id="A0AAE0BRP5"/>